<keyword evidence="1" id="KW-0732">Signal</keyword>
<evidence type="ECO:0000256" key="1">
    <source>
        <dbReference type="SAM" id="SignalP"/>
    </source>
</evidence>
<comment type="caution">
    <text evidence="2">The sequence shown here is derived from an EMBL/GenBank/DDBJ whole genome shotgun (WGS) entry which is preliminary data.</text>
</comment>
<proteinExistence type="predicted"/>
<protein>
    <submittedName>
        <fullName evidence="2">Six-hairpin glycosidase</fullName>
    </submittedName>
</protein>
<dbReference type="EMBL" id="QSCF01000014">
    <property type="protein sequence ID" value="RGX78683.1"/>
    <property type="molecule type" value="Genomic_DNA"/>
</dbReference>
<name>A0A413H518_9BACE</name>
<dbReference type="GO" id="GO:0005975">
    <property type="term" value="P:carbohydrate metabolic process"/>
    <property type="evidence" value="ECO:0007669"/>
    <property type="project" value="InterPro"/>
</dbReference>
<evidence type="ECO:0000313" key="2">
    <source>
        <dbReference type="EMBL" id="RGX78683.1"/>
    </source>
</evidence>
<evidence type="ECO:0000313" key="3">
    <source>
        <dbReference type="Proteomes" id="UP000286075"/>
    </source>
</evidence>
<dbReference type="SUPFAM" id="SSF48208">
    <property type="entry name" value="Six-hairpin glycosidases"/>
    <property type="match status" value="1"/>
</dbReference>
<dbReference type="AlphaFoldDB" id="A0A413H518"/>
<keyword evidence="2" id="KW-0326">Glycosidase</keyword>
<accession>A0A413H518</accession>
<dbReference type="OrthoDB" id="2479977at2"/>
<dbReference type="GO" id="GO:0016798">
    <property type="term" value="F:hydrolase activity, acting on glycosyl bonds"/>
    <property type="evidence" value="ECO:0007669"/>
    <property type="project" value="UniProtKB-KW"/>
</dbReference>
<organism evidence="2 3">
    <name type="scientific">Bacteroides stercorirosoris</name>
    <dbReference type="NCBI Taxonomy" id="871324"/>
    <lineage>
        <taxon>Bacteria</taxon>
        <taxon>Pseudomonadati</taxon>
        <taxon>Bacteroidota</taxon>
        <taxon>Bacteroidia</taxon>
        <taxon>Bacteroidales</taxon>
        <taxon>Bacteroidaceae</taxon>
        <taxon>Bacteroides</taxon>
    </lineage>
</organism>
<dbReference type="InterPro" id="IPR008928">
    <property type="entry name" value="6-hairpin_glycosidase_sf"/>
</dbReference>
<dbReference type="RefSeq" id="WP_117987444.1">
    <property type="nucleotide sequence ID" value="NZ_QSCF01000014.1"/>
</dbReference>
<keyword evidence="2" id="KW-0378">Hydrolase</keyword>
<feature type="signal peptide" evidence="1">
    <location>
        <begin position="1"/>
        <end position="24"/>
    </location>
</feature>
<reference evidence="2 3" key="1">
    <citation type="submission" date="2018-08" db="EMBL/GenBank/DDBJ databases">
        <title>A genome reference for cultivated species of the human gut microbiota.</title>
        <authorList>
            <person name="Zou Y."/>
            <person name="Xue W."/>
            <person name="Luo G."/>
        </authorList>
    </citation>
    <scope>NUCLEOTIDE SEQUENCE [LARGE SCALE GENOMIC DNA]</scope>
    <source>
        <strain evidence="2 3">OF03-9BH</strain>
    </source>
</reference>
<dbReference type="Proteomes" id="UP000286075">
    <property type="component" value="Unassembled WGS sequence"/>
</dbReference>
<sequence length="694" mass="79716">MRNGLLKKLGAAFNLLMIAGLLSAGNSPIELKVNSSTGALSELKIHRDVRGMNWLVRVDGTQYAWVNENYGWGLGYFTVTKGRESIKKEWKNPVEISADGMNVIYRESDIRIQIKRRLGEDGLVERYTFTNIGEEAVSLYDMGIYTPFNDNYPSAQECMNSRANVQIWEGGNAAYVNAIRMGAYVPHLGLMVTEGAVKSYEIWERGRRKANSHTRGIFALNMPDMQLKPGESYSLEWYIFAHEGNDDFCNKLLERGSVLVSCDKYVYQKGEVARVELRSLKPLKTCRAMINGVPVAVKRKGNRYIIETPVEQAGEVRFDFYYNGNRQTHADCLVINSTNELIQKRVNFIRTNQQMNNPADSRDGAYMVYDNEGDSIYLNDTPNCNPVDRDEGAERLGMGVLLAKQYLLTKDSALKESLLRYARFVRHKLQTDEYVTYSSVDQKQRNRGYNYMWVAEFYFQMYKVTGDRLFVTDGYKTLKSMFRQFGHGFYAIGIPVRLGLQSLKEAGMEKEYKDLLKDFIRTGDIFVENGLNYPAHEVNYEQSIVAPAILFLAQLYLGTGIQKYLDEVKRQMPVLEAFNGFQPSYHLNEVAIRHWDGHWFGKCEMFGDTFPHYWSTVTGAVYYYYALCTGDTSYQVRAENVVRNNLCLFFEDGRASCAYMYPYKIDGVKAQFYDPYANDQDWALVYYLLVNKGL</sequence>
<feature type="chain" id="PRO_5019167213" evidence="1">
    <location>
        <begin position="25"/>
        <end position="694"/>
    </location>
</feature>
<gene>
    <name evidence="2" type="ORF">DXA68_10670</name>
</gene>